<keyword evidence="11 22" id="KW-0479">Metal-binding</keyword>
<dbReference type="SMART" id="SM01018">
    <property type="entry name" value="B12-binding_2"/>
    <property type="match status" value="1"/>
</dbReference>
<dbReference type="PROSITE" id="PS50970">
    <property type="entry name" value="HCY"/>
    <property type="match status" value="1"/>
</dbReference>
<dbReference type="SUPFAM" id="SSF56507">
    <property type="entry name" value="Methionine synthase activation domain-like"/>
    <property type="match status" value="2"/>
</dbReference>
<dbReference type="GO" id="GO:0032259">
    <property type="term" value="P:methylation"/>
    <property type="evidence" value="ECO:0007669"/>
    <property type="project" value="UniProtKB-KW"/>
</dbReference>
<evidence type="ECO:0000313" key="32">
    <source>
        <dbReference type="Proteomes" id="UP000011518"/>
    </source>
</evidence>
<feature type="binding site" evidence="23">
    <location>
        <position position="855"/>
    </location>
    <ligand>
        <name>methylcob(III)alamin</name>
        <dbReference type="ChEBI" id="CHEBI:28115"/>
    </ligand>
</feature>
<feature type="binding site" evidence="23">
    <location>
        <begin position="1454"/>
        <end position="1455"/>
    </location>
    <ligand>
        <name>S-adenosyl-L-methionine</name>
        <dbReference type="ChEBI" id="CHEBI:59789"/>
    </ligand>
</feature>
<dbReference type="Gene3D" id="1.10.288.10">
    <property type="entry name" value="Cobalamin-dependent Methionine Synthase, domain 2"/>
    <property type="match status" value="1"/>
</dbReference>
<dbReference type="Pfam" id="PF02965">
    <property type="entry name" value="Met_synt_B12"/>
    <property type="match status" value="3"/>
</dbReference>
<dbReference type="CDD" id="cd00740">
    <property type="entry name" value="MeTr"/>
    <property type="match status" value="1"/>
</dbReference>
<dbReference type="GO" id="GO:0008270">
    <property type="term" value="F:zinc ion binding"/>
    <property type="evidence" value="ECO:0007669"/>
    <property type="project" value="InterPro"/>
</dbReference>
<accession>L9L3Z9</accession>
<evidence type="ECO:0000259" key="26">
    <source>
        <dbReference type="PROSITE" id="PS50970"/>
    </source>
</evidence>
<dbReference type="SUPFAM" id="SSF82282">
    <property type="entry name" value="Homocysteine S-methyltransferase"/>
    <property type="match status" value="2"/>
</dbReference>
<evidence type="ECO:0000256" key="20">
    <source>
        <dbReference type="ARBA" id="ARBA00064177"/>
    </source>
</evidence>
<dbReference type="Gene3D" id="3.10.196.10">
    <property type="entry name" value="Vitamin B12-dependent methionine synthase, activation domain"/>
    <property type="match status" value="1"/>
</dbReference>
<dbReference type="InterPro" id="IPR033706">
    <property type="entry name" value="Met_synthase_B12-bd"/>
</dbReference>
<evidence type="ECO:0000256" key="9">
    <source>
        <dbReference type="ARBA" id="ARBA00022679"/>
    </source>
</evidence>
<feature type="domain" description="B12-binding" evidence="29">
    <location>
        <begin position="920"/>
        <end position="1055"/>
    </location>
</feature>
<dbReference type="InterPro" id="IPR006158">
    <property type="entry name" value="Cobalamin-bd"/>
</dbReference>
<dbReference type="GO" id="GO:0046653">
    <property type="term" value="P:tetrahydrofolate metabolic process"/>
    <property type="evidence" value="ECO:0007669"/>
    <property type="project" value="TreeGrafter"/>
</dbReference>
<evidence type="ECO:0000259" key="28">
    <source>
        <dbReference type="PROSITE" id="PS50974"/>
    </source>
</evidence>
<sequence length="1492" mass="165183">MKQTLHDEIEAILQKRVMVLDGGMGTMIQRYRLEEDDFRGQEFRGHARPLKGNNDILSITRPDVIRQIHKEYLLAGADIIETNTFSSTSIAQADYGLEHLVYRMNKCSADLAREAAAEVTQQTGVKRFVAGALGPTNKTLSVSPSVERPDYRNITFDELVEAYREQAMGLLDGGVEILLVETIFDTANAKAALFALQELFEEKYTPRPIFVSGTIVDKSGRTLSGQTGEAFVISVSHADPLCIGLNCALGATEMRPFIETIGKCTTAYVLCYPNAGLPNTFGDYDETPAIMARHLKREHAQPCGALTSSRRASTWTWLGEQSSEVTEASSSLAQDFAVDGLVNVVGGCCGSTPDHISIRTHAQVGTVCEIREGLKKPALPAARVRALASEYEEAGLEPFRMGPYTNFVNIGERCNVAGSRKFAKLVMAGSYERQVPASAPLVRLPDPATLWHSSSPLAAAPVPSALSWSPRSRSPRCDYAKVKATLLRPRPSSPQHVAAAIPVEALSVARVQVEMGAQVLDINMDDGLLDGPRAVARFCNLIASEPDIAKVPLCIDSSNFAVIEAGLKCCQGKCIVNSISLKEGEGDFLEKARRVKRFGAAVVVMAFDEEGQATETDSKVRVCTRAYRLLVEKVGFNPNDIIFDPNILTIGTGMEEHNLYAINFIRATKVIKETLPGARISGGLSNLSFSFRGMEAIREAMHGVFLYHAIKETLPGARISGGLSNLSFSFRGMEAIREAMHGVFLYHAIKFGMDMGIVNAGNLPVYDDIHKELLQLCEDLIWNRDPEATEKLLRYAQTHGSGGKKVAQTDAWRDGPVEERLEYALVKGIEKHIIEDTEEARVNQRKYPRPLSIIEGPLMNGMRIVGDLFGAGKMFLPQVIKSARVMKKAVGHLIPFMEREREEARILNGTGILNGSDPYQGTVVLATVKGDVHDIGKNIVGVVLGCNNFRVIDLGVMTPCDKILKAALDHKADIIGLSGLITPSLDEMIFVAKEMERLSIQIPLLIGGATTSRTHTAVKIAPRRSAPVIHVLDASKSVVVCSQLLDENLKGEYCEEISEEYEDLRQEHYESLRERRHLPLSQARERGLHIDWHSEPCPVKPTFLGTRVFEDYDLHKLVDYIDWKPFFDVWQLRGKYPNRGFPKIFNDKTVVKPTFLGTRVFEDYDLHKLVDYIDWKPFFDVWQLRGKYPNRGFPKIFNDKTVGEEARKVYEEAQSMLSTLIGQKKLRARGLVGFWPAQSVQDDIHLYAKDAVPPATGPLATFYGLRQQAEKDPASSEPYHCLADFVAPLHSGVRDYLGLFAVACFGVEELSRAYEDSGDDFSSIMVKALGDRLAEGGPTDSPPMGSGSGSAHRLPTHGLRFRAFAEELHERVRRELWAYGGSEQLSVADLRRLRFQGIRPAPGYPSQPDHTEKLTMWRLADIERATGIRLTESLAMAPASAVSGLYFSHRKARYFAVGRIYKDQVEDYASRKGMPVAQVEKWLGPVLGYDTD</sequence>
<keyword evidence="9 25" id="KW-0808">Transferase</keyword>
<dbReference type="UniPathway" id="UPA00051">
    <property type="reaction ID" value="UER00081"/>
</dbReference>
<evidence type="ECO:0000256" key="5">
    <source>
        <dbReference type="ARBA" id="ARBA00012032"/>
    </source>
</evidence>
<evidence type="ECO:0000256" key="21">
    <source>
        <dbReference type="ARBA" id="ARBA00081683"/>
    </source>
</evidence>
<feature type="binding site" evidence="22 24">
    <location>
        <position position="349"/>
    </location>
    <ligand>
        <name>Zn(2+)</name>
        <dbReference type="ChEBI" id="CHEBI:29105"/>
    </ligand>
</feature>
<dbReference type="FunFam" id="3.40.50.280:FF:000001">
    <property type="entry name" value="Methionine synthase"/>
    <property type="match status" value="1"/>
</dbReference>
<evidence type="ECO:0000256" key="11">
    <source>
        <dbReference type="ARBA" id="ARBA00022723"/>
    </source>
</evidence>
<evidence type="ECO:0000256" key="4">
    <source>
        <dbReference type="ARBA" id="ARBA00010398"/>
    </source>
</evidence>
<dbReference type="Pfam" id="PF02574">
    <property type="entry name" value="S-methyl_trans"/>
    <property type="match status" value="1"/>
</dbReference>
<evidence type="ECO:0000256" key="2">
    <source>
        <dbReference type="ARBA" id="ARBA00001956"/>
    </source>
</evidence>
<dbReference type="Gene3D" id="3.40.50.280">
    <property type="entry name" value="Cobalamin-binding domain"/>
    <property type="match status" value="1"/>
</dbReference>
<proteinExistence type="inferred from homology"/>
<evidence type="ECO:0000256" key="24">
    <source>
        <dbReference type="PROSITE-ProRule" id="PRU00333"/>
    </source>
</evidence>
<dbReference type="InterPro" id="IPR036724">
    <property type="entry name" value="Cobalamin-bd_sf"/>
</dbReference>
<evidence type="ECO:0000256" key="14">
    <source>
        <dbReference type="ARBA" id="ARBA00023167"/>
    </source>
</evidence>
<dbReference type="PIRSF" id="PIRSF000381">
    <property type="entry name" value="MetH"/>
    <property type="match status" value="1"/>
</dbReference>
<dbReference type="Gene3D" id="3.20.20.20">
    <property type="entry name" value="Dihydropteroate synthase-like"/>
    <property type="match status" value="3"/>
</dbReference>
<dbReference type="InterPro" id="IPR003726">
    <property type="entry name" value="HCY_dom"/>
</dbReference>
<dbReference type="InterPro" id="IPR036589">
    <property type="entry name" value="HCY_dom_sf"/>
</dbReference>
<feature type="binding site" evidence="23">
    <location>
        <position position="1399"/>
    </location>
    <ligand>
        <name>S-adenosyl-L-methionine</name>
        <dbReference type="ChEBI" id="CHEBI:59789"/>
    </ligand>
</feature>
<dbReference type="InterPro" id="IPR003759">
    <property type="entry name" value="Cbl-bd_cap"/>
</dbReference>
<evidence type="ECO:0000259" key="29">
    <source>
        <dbReference type="PROSITE" id="PS51332"/>
    </source>
</evidence>
<comment type="subunit">
    <text evidence="20">Monomer. Dimer. Forms a multiprotein complex with MMACHC, MMADHC and MTRR.</text>
</comment>
<dbReference type="InterPro" id="IPR011005">
    <property type="entry name" value="Dihydropteroate_synth-like_sf"/>
</dbReference>
<feature type="binding site" evidence="22 24">
    <location>
        <position position="348"/>
    </location>
    <ligand>
        <name>Zn(2+)</name>
        <dbReference type="ChEBI" id="CHEBI:29105"/>
    </ligand>
</feature>
<feature type="domain" description="Hcy-binding" evidence="26">
    <location>
        <begin position="6"/>
        <end position="363"/>
    </location>
</feature>
<evidence type="ECO:0000259" key="30">
    <source>
        <dbReference type="PROSITE" id="PS51337"/>
    </source>
</evidence>
<keyword evidence="10 23" id="KW-0949">S-adenosyl-L-methionine</keyword>
<dbReference type="FunFam" id="3.20.20.20:FF:000002">
    <property type="entry name" value="Methionine synthase"/>
    <property type="match status" value="1"/>
</dbReference>
<dbReference type="Proteomes" id="UP000011518">
    <property type="component" value="Unassembled WGS sequence"/>
</dbReference>
<dbReference type="SUPFAM" id="SSF51717">
    <property type="entry name" value="Dihydropteroate synthetase-like"/>
    <property type="match status" value="2"/>
</dbReference>
<dbReference type="SUPFAM" id="SSF47644">
    <property type="entry name" value="Methionine synthase domain"/>
    <property type="match status" value="1"/>
</dbReference>
<feature type="binding site" evidence="23">
    <location>
        <position position="1034"/>
    </location>
    <ligand>
        <name>methylcob(III)alamin</name>
        <dbReference type="ChEBI" id="CHEBI:28115"/>
    </ligand>
</feature>
<evidence type="ECO:0000256" key="19">
    <source>
        <dbReference type="ARBA" id="ARBA00059908"/>
    </source>
</evidence>
<feature type="binding site" description="axial binding residue" evidence="22">
    <location>
        <position position="933"/>
    </location>
    <ligand>
        <name>methylcob(III)alamin</name>
        <dbReference type="ChEBI" id="CHEBI:28115"/>
    </ligand>
    <ligandPart>
        <name>Co</name>
        <dbReference type="ChEBI" id="CHEBI:27638"/>
    </ligandPart>
</feature>
<dbReference type="STRING" id="246437.L9L3Z9"/>
<dbReference type="InterPro" id="IPR037010">
    <property type="entry name" value="VitB12-dep_Met_synth_activ_sf"/>
</dbReference>
<reference evidence="32" key="2">
    <citation type="journal article" date="2013" name="Nat. Commun.">
        <title>Genome of the Chinese tree shrew.</title>
        <authorList>
            <person name="Fan Y."/>
            <person name="Huang Z.Y."/>
            <person name="Cao C.C."/>
            <person name="Chen C.S."/>
            <person name="Chen Y.X."/>
            <person name="Fan D.D."/>
            <person name="He J."/>
            <person name="Hou H.L."/>
            <person name="Hu L."/>
            <person name="Hu X.T."/>
            <person name="Jiang X.T."/>
            <person name="Lai R."/>
            <person name="Lang Y.S."/>
            <person name="Liang B."/>
            <person name="Liao S.G."/>
            <person name="Mu D."/>
            <person name="Ma Y.Y."/>
            <person name="Niu Y.Y."/>
            <person name="Sun X.Q."/>
            <person name="Xia J.Q."/>
            <person name="Xiao J."/>
            <person name="Xiong Z.Q."/>
            <person name="Xu L."/>
            <person name="Yang L."/>
            <person name="Zhang Y."/>
            <person name="Zhao W."/>
            <person name="Zhao X.D."/>
            <person name="Zheng Y.T."/>
            <person name="Zhou J.M."/>
            <person name="Zhu Y.B."/>
            <person name="Zhang G.J."/>
            <person name="Wang J."/>
            <person name="Yao Y.G."/>
        </authorList>
    </citation>
    <scope>NUCLEOTIDE SEQUENCE [LARGE SCALE GENOMIC DNA]</scope>
</reference>
<evidence type="ECO:0000256" key="10">
    <source>
        <dbReference type="ARBA" id="ARBA00022691"/>
    </source>
</evidence>
<evidence type="ECO:0000256" key="22">
    <source>
        <dbReference type="PIRSR" id="PIRSR000381-1"/>
    </source>
</evidence>
<keyword evidence="12" id="KW-0677">Repeat</keyword>
<dbReference type="FunFam" id="3.20.20.330:FF:000001">
    <property type="entry name" value="Methionine synthase"/>
    <property type="match status" value="1"/>
</dbReference>
<keyword evidence="32" id="KW-1185">Reference proteome</keyword>
<dbReference type="PANTHER" id="PTHR45833:SF1">
    <property type="entry name" value="METHIONINE SYNTHASE"/>
    <property type="match status" value="1"/>
</dbReference>
<dbReference type="Gene3D" id="3.20.20.330">
    <property type="entry name" value="Homocysteine-binding-like domain"/>
    <property type="match status" value="1"/>
</dbReference>
<dbReference type="PANTHER" id="PTHR45833">
    <property type="entry name" value="METHIONINE SYNTHASE"/>
    <property type="match status" value="1"/>
</dbReference>
<feature type="domain" description="B12-binding N-terminal" evidence="30">
    <location>
        <begin position="808"/>
        <end position="905"/>
    </location>
</feature>
<keyword evidence="15" id="KW-0170">Cobalt</keyword>
<dbReference type="InterPro" id="IPR050554">
    <property type="entry name" value="Met_Synthase/Corrinoid"/>
</dbReference>
<protein>
    <recommendedName>
        <fullName evidence="5">methionine synthase</fullName>
        <ecNumber evidence="5">2.1.1.13</ecNumber>
    </recommendedName>
    <alternativeName>
        <fullName evidence="17">5-methyltetrahydrofolate--homocysteine methyltransferase</fullName>
    </alternativeName>
    <alternativeName>
        <fullName evidence="21">Cobalamin-dependent methionine synthase</fullName>
    </alternativeName>
    <alternativeName>
        <fullName evidence="16">Vitamin-B12 dependent methionine synthase</fullName>
    </alternativeName>
</protein>
<feature type="binding site" evidence="22 24">
    <location>
        <position position="247"/>
    </location>
    <ligand>
        <name>Zn(2+)</name>
        <dbReference type="ChEBI" id="CHEBI:29105"/>
    </ligand>
</feature>
<dbReference type="Gene3D" id="1.10.1240.10">
    <property type="entry name" value="Methionine synthase domain"/>
    <property type="match status" value="1"/>
</dbReference>
<comment type="function">
    <text evidence="19">Catalyzes the transfer of a methyl group from methylcob(III)alamin (MeCbl) to homocysteine, yielding enzyme-bound cob(I)alamin and methionine in the cytosol. MeCbl is an active form of cobalamin (vitamin B12) used as a cofactor for methionine biosynthesis. Cob(I)alamin form is regenerated to MeCbl by a transfer of a methyl group from 5-methyltetrahydrofolate. The processing of cobalamin in the cytosol occurs in a multiprotein complex composed of at least MMACHC, MMADHC, MTRR (methionine synthase reductase) and MTR which may contribute to shuttle safely and efficiently cobalamin towards MTR in order to produce methionine.</text>
</comment>
<keyword evidence="7" id="KW-0028">Amino-acid biosynthesis</keyword>
<evidence type="ECO:0000256" key="17">
    <source>
        <dbReference type="ARBA" id="ARBA00031040"/>
    </source>
</evidence>
<dbReference type="FunCoup" id="L9L3Z9">
    <property type="interactions" value="835"/>
</dbReference>
<evidence type="ECO:0000313" key="31">
    <source>
        <dbReference type="EMBL" id="ELW68112.1"/>
    </source>
</evidence>
<evidence type="ECO:0000256" key="13">
    <source>
        <dbReference type="ARBA" id="ARBA00022833"/>
    </source>
</evidence>
<keyword evidence="14" id="KW-0486">Methionine biosynthesis</keyword>
<dbReference type="InParanoid" id="L9L3Z9"/>
<evidence type="ECO:0000256" key="7">
    <source>
        <dbReference type="ARBA" id="ARBA00022605"/>
    </source>
</evidence>
<dbReference type="PROSITE" id="PS51337">
    <property type="entry name" value="B12_BINDING_NTER"/>
    <property type="match status" value="1"/>
</dbReference>
<dbReference type="GO" id="GO:0005829">
    <property type="term" value="C:cytosol"/>
    <property type="evidence" value="ECO:0007669"/>
    <property type="project" value="TreeGrafter"/>
</dbReference>
<dbReference type="GO" id="GO:0050667">
    <property type="term" value="P:homocysteine metabolic process"/>
    <property type="evidence" value="ECO:0007669"/>
    <property type="project" value="TreeGrafter"/>
</dbReference>
<dbReference type="PROSITE" id="PS50972">
    <property type="entry name" value="PTERIN_BINDING"/>
    <property type="match status" value="1"/>
</dbReference>
<dbReference type="InterPro" id="IPR036594">
    <property type="entry name" value="Meth_synthase_dom"/>
</dbReference>
<comment type="cofactor">
    <cofactor evidence="1 24">
        <name>Zn(2+)</name>
        <dbReference type="ChEBI" id="CHEBI:29105"/>
    </cofactor>
</comment>
<organism evidence="31 32">
    <name type="scientific">Tupaia chinensis</name>
    <name type="common">Chinese tree shrew</name>
    <name type="synonym">Tupaia belangeri chinensis</name>
    <dbReference type="NCBI Taxonomy" id="246437"/>
    <lineage>
        <taxon>Eukaryota</taxon>
        <taxon>Metazoa</taxon>
        <taxon>Chordata</taxon>
        <taxon>Craniata</taxon>
        <taxon>Vertebrata</taxon>
        <taxon>Euteleostomi</taxon>
        <taxon>Mammalia</taxon>
        <taxon>Eutheria</taxon>
        <taxon>Euarchontoglires</taxon>
        <taxon>Scandentia</taxon>
        <taxon>Tupaiidae</taxon>
        <taxon>Tupaia</taxon>
    </lineage>
</organism>
<gene>
    <name evidence="31" type="ORF">TREES_T100003888</name>
</gene>
<dbReference type="EMBL" id="KB320579">
    <property type="protein sequence ID" value="ELW68112.1"/>
    <property type="molecule type" value="Genomic_DNA"/>
</dbReference>
<feature type="domain" description="AdoMet activation" evidence="28">
    <location>
        <begin position="1120"/>
        <end position="1492"/>
    </location>
</feature>
<dbReference type="CDD" id="cd02069">
    <property type="entry name" value="methionine_synthase_B12_BD"/>
    <property type="match status" value="1"/>
</dbReference>
<feature type="binding site" evidence="23">
    <location>
        <position position="982"/>
    </location>
    <ligand>
        <name>methylcob(III)alamin</name>
        <dbReference type="ChEBI" id="CHEBI:28115"/>
    </ligand>
</feature>
<dbReference type="InterPro" id="IPR011822">
    <property type="entry name" value="MetH"/>
</dbReference>
<comment type="cofactor">
    <cofactor evidence="2 22">
        <name>methylcob(III)alamin</name>
        <dbReference type="ChEBI" id="CHEBI:28115"/>
    </cofactor>
</comment>
<keyword evidence="8 22" id="KW-0846">Cobalamin</keyword>
<dbReference type="PROSITE" id="PS50974">
    <property type="entry name" value="ADOMET_ACTIVATION"/>
    <property type="match status" value="1"/>
</dbReference>
<evidence type="ECO:0000256" key="15">
    <source>
        <dbReference type="ARBA" id="ARBA00023285"/>
    </source>
</evidence>
<dbReference type="InterPro" id="IPR000489">
    <property type="entry name" value="Pterin-binding_dom"/>
</dbReference>
<dbReference type="InterPro" id="IPR004223">
    <property type="entry name" value="VitB12-dep_Met_synth_activ_dom"/>
</dbReference>
<dbReference type="EC" id="2.1.1.13" evidence="5"/>
<comment type="pathway">
    <text evidence="3">Amino-acid biosynthesis; L-methionine biosynthesis via de novo pathway; L-methionine from L-homocysteine (MetH route): step 1/1.</text>
</comment>
<keyword evidence="13 22" id="KW-0862">Zinc</keyword>
<evidence type="ECO:0000256" key="12">
    <source>
        <dbReference type="ARBA" id="ARBA00022737"/>
    </source>
</evidence>
<dbReference type="Pfam" id="PF02607">
    <property type="entry name" value="B12-binding_2"/>
    <property type="match status" value="1"/>
</dbReference>
<evidence type="ECO:0000256" key="18">
    <source>
        <dbReference type="ARBA" id="ARBA00052545"/>
    </source>
</evidence>
<feature type="binding site" evidence="23">
    <location>
        <position position="978"/>
    </location>
    <ligand>
        <name>methylcob(III)alamin</name>
        <dbReference type="ChEBI" id="CHEBI:28115"/>
    </ligand>
</feature>
<comment type="catalytic activity">
    <reaction evidence="18">
        <text>(6S)-5-methyl-5,6,7,8-tetrahydrofolate + L-homocysteine = (6S)-5,6,7,8-tetrahydrofolate + L-methionine</text>
        <dbReference type="Rhea" id="RHEA:11172"/>
        <dbReference type="ChEBI" id="CHEBI:18608"/>
        <dbReference type="ChEBI" id="CHEBI:57453"/>
        <dbReference type="ChEBI" id="CHEBI:57844"/>
        <dbReference type="ChEBI" id="CHEBI:58199"/>
        <dbReference type="EC" id="2.1.1.13"/>
    </reaction>
    <physiologicalReaction direction="left-to-right" evidence="18">
        <dbReference type="Rhea" id="RHEA:11173"/>
    </physiologicalReaction>
</comment>
<dbReference type="Pfam" id="PF00809">
    <property type="entry name" value="Pterin_bind"/>
    <property type="match status" value="1"/>
</dbReference>
<evidence type="ECO:0000256" key="8">
    <source>
        <dbReference type="ARBA" id="ARBA00022628"/>
    </source>
</evidence>
<evidence type="ECO:0000256" key="1">
    <source>
        <dbReference type="ARBA" id="ARBA00001947"/>
    </source>
</evidence>
<feature type="binding site" evidence="23">
    <location>
        <position position="1174"/>
    </location>
    <ligand>
        <name>S-adenosyl-L-methionine</name>
        <dbReference type="ChEBI" id="CHEBI:59789"/>
    </ligand>
</feature>
<dbReference type="Pfam" id="PF02310">
    <property type="entry name" value="B12-binding"/>
    <property type="match status" value="1"/>
</dbReference>
<evidence type="ECO:0000256" key="25">
    <source>
        <dbReference type="PROSITE-ProRule" id="PRU00346"/>
    </source>
</evidence>
<keyword evidence="6 25" id="KW-0489">Methyltransferase</keyword>
<dbReference type="GO" id="GO:0008705">
    <property type="term" value="F:methionine synthase activity"/>
    <property type="evidence" value="ECO:0007669"/>
    <property type="project" value="UniProtKB-EC"/>
</dbReference>
<feature type="domain" description="Pterin-binding" evidence="27">
    <location>
        <begin position="480"/>
        <end position="741"/>
    </location>
</feature>
<evidence type="ECO:0000259" key="27">
    <source>
        <dbReference type="PROSITE" id="PS50972"/>
    </source>
</evidence>
<evidence type="ECO:0000256" key="3">
    <source>
        <dbReference type="ARBA" id="ARBA00005178"/>
    </source>
</evidence>
<dbReference type="FunFam" id="1.10.1240.10:FF:000001">
    <property type="entry name" value="Methionine synthase"/>
    <property type="match status" value="1"/>
</dbReference>
<evidence type="ECO:0000256" key="16">
    <source>
        <dbReference type="ARBA" id="ARBA00030163"/>
    </source>
</evidence>
<dbReference type="GO" id="GO:0031419">
    <property type="term" value="F:cobalamin binding"/>
    <property type="evidence" value="ECO:0007669"/>
    <property type="project" value="UniProtKB-KW"/>
</dbReference>
<comment type="similarity">
    <text evidence="4">Belongs to the vitamin-B12 dependent methionine synthase family.</text>
</comment>
<dbReference type="SUPFAM" id="SSF52242">
    <property type="entry name" value="Cobalamin (vitamin B12)-binding domain"/>
    <property type="match status" value="1"/>
</dbReference>
<evidence type="ECO:0000256" key="23">
    <source>
        <dbReference type="PIRSR" id="PIRSR000381-2"/>
    </source>
</evidence>
<evidence type="ECO:0000256" key="6">
    <source>
        <dbReference type="ARBA" id="ARBA00022603"/>
    </source>
</evidence>
<feature type="binding site" evidence="23">
    <location>
        <begin position="930"/>
        <end position="934"/>
    </location>
    <ligand>
        <name>methylcob(III)alamin</name>
        <dbReference type="ChEBI" id="CHEBI:28115"/>
    </ligand>
</feature>
<name>L9L3Z9_TUPCH</name>
<dbReference type="PROSITE" id="PS51332">
    <property type="entry name" value="B12_BINDING"/>
    <property type="match status" value="1"/>
</dbReference>
<reference evidence="32" key="1">
    <citation type="submission" date="2012-07" db="EMBL/GenBank/DDBJ databases">
        <title>Genome of the Chinese tree shrew, a rising model animal genetically related to primates.</title>
        <authorList>
            <person name="Zhang G."/>
            <person name="Fan Y."/>
            <person name="Yao Y."/>
            <person name="Huang Z."/>
        </authorList>
    </citation>
    <scope>NUCLEOTIDE SEQUENCE [LARGE SCALE GENOMIC DNA]</scope>
</reference>